<keyword evidence="2" id="KW-1185">Reference proteome</keyword>
<sequence>MSNAGTEEDRRVYLASLAEMRSNDLIDADDENALARYYEDQKASLEAAFLQFLPEYQRRVREDGEASANEWLAETAREIGKREGEAARKVVDGLSATRNATPDA</sequence>
<name>A0ABV9QWV2_9GAMM</name>
<evidence type="ECO:0000313" key="2">
    <source>
        <dbReference type="Proteomes" id="UP001595886"/>
    </source>
</evidence>
<dbReference type="RefSeq" id="WP_380019770.1">
    <property type="nucleotide sequence ID" value="NZ_JBHSHD010000006.1"/>
</dbReference>
<comment type="caution">
    <text evidence="1">The sequence shown here is derived from an EMBL/GenBank/DDBJ whole genome shotgun (WGS) entry which is preliminary data.</text>
</comment>
<dbReference type="Proteomes" id="UP001595886">
    <property type="component" value="Unassembled WGS sequence"/>
</dbReference>
<organism evidence="1 2">
    <name type="scientific">Dokdonella ginsengisoli</name>
    <dbReference type="NCBI Taxonomy" id="363846"/>
    <lineage>
        <taxon>Bacteria</taxon>
        <taxon>Pseudomonadati</taxon>
        <taxon>Pseudomonadota</taxon>
        <taxon>Gammaproteobacteria</taxon>
        <taxon>Lysobacterales</taxon>
        <taxon>Rhodanobacteraceae</taxon>
        <taxon>Dokdonella</taxon>
    </lineage>
</organism>
<gene>
    <name evidence="1" type="ORF">ACFO6Q_06460</name>
</gene>
<accession>A0ABV9QWV2</accession>
<reference evidence="2" key="1">
    <citation type="journal article" date="2019" name="Int. J. Syst. Evol. Microbiol.">
        <title>The Global Catalogue of Microorganisms (GCM) 10K type strain sequencing project: providing services to taxonomists for standard genome sequencing and annotation.</title>
        <authorList>
            <consortium name="The Broad Institute Genomics Platform"/>
            <consortium name="The Broad Institute Genome Sequencing Center for Infectious Disease"/>
            <person name="Wu L."/>
            <person name="Ma J."/>
        </authorList>
    </citation>
    <scope>NUCLEOTIDE SEQUENCE [LARGE SCALE GENOMIC DNA]</scope>
    <source>
        <strain evidence="2">CCUG 30340</strain>
    </source>
</reference>
<protein>
    <submittedName>
        <fullName evidence="1">Uncharacterized protein</fullName>
    </submittedName>
</protein>
<evidence type="ECO:0000313" key="1">
    <source>
        <dbReference type="EMBL" id="MFC4819957.1"/>
    </source>
</evidence>
<proteinExistence type="predicted"/>
<dbReference type="EMBL" id="JBHSHD010000006">
    <property type="protein sequence ID" value="MFC4819957.1"/>
    <property type="molecule type" value="Genomic_DNA"/>
</dbReference>